<dbReference type="RefSeq" id="WP_218155033.1">
    <property type="nucleotide sequence ID" value="NZ_FOPP01000004.1"/>
</dbReference>
<protein>
    <submittedName>
        <fullName evidence="2">Amidohydrolase, PncC family</fullName>
    </submittedName>
</protein>
<dbReference type="Pfam" id="PF02464">
    <property type="entry name" value="CinA"/>
    <property type="match status" value="1"/>
</dbReference>
<evidence type="ECO:0000313" key="2">
    <source>
        <dbReference type="EMBL" id="SFH02082.1"/>
    </source>
</evidence>
<keyword evidence="3" id="KW-1185">Reference proteome</keyword>
<evidence type="ECO:0000313" key="3">
    <source>
        <dbReference type="Proteomes" id="UP000199666"/>
    </source>
</evidence>
<gene>
    <name evidence="2" type="ORF">SAMN04489864_104136</name>
</gene>
<dbReference type="SUPFAM" id="SSF142433">
    <property type="entry name" value="CinA-like"/>
    <property type="match status" value="1"/>
</dbReference>
<proteinExistence type="predicted"/>
<reference evidence="2 3" key="1">
    <citation type="submission" date="2016-10" db="EMBL/GenBank/DDBJ databases">
        <authorList>
            <person name="de Groot N.N."/>
        </authorList>
    </citation>
    <scope>NUCLEOTIDE SEQUENCE [LARGE SCALE GENOMIC DNA]</scope>
    <source>
        <strain evidence="2 3">DSM 18684</strain>
    </source>
</reference>
<dbReference type="Gene3D" id="3.90.950.20">
    <property type="entry name" value="CinA-like"/>
    <property type="match status" value="1"/>
</dbReference>
<dbReference type="InterPro" id="IPR036653">
    <property type="entry name" value="CinA-like_C"/>
</dbReference>
<dbReference type="STRING" id="414048.SAMN04489864_104136"/>
<name>A0A1I2WLG8_9SPHI</name>
<dbReference type="InterPro" id="IPR008136">
    <property type="entry name" value="CinA_C"/>
</dbReference>
<dbReference type="GO" id="GO:0016787">
    <property type="term" value="F:hydrolase activity"/>
    <property type="evidence" value="ECO:0007669"/>
    <property type="project" value="UniProtKB-KW"/>
</dbReference>
<dbReference type="EMBL" id="FOPP01000004">
    <property type="protein sequence ID" value="SFH02082.1"/>
    <property type="molecule type" value="Genomic_DNA"/>
</dbReference>
<dbReference type="Proteomes" id="UP000199666">
    <property type="component" value="Unassembled WGS sequence"/>
</dbReference>
<keyword evidence="2" id="KW-0378">Hydrolase</keyword>
<feature type="domain" description="CinA C-terminal" evidence="1">
    <location>
        <begin position="7"/>
        <end position="96"/>
    </location>
</feature>
<evidence type="ECO:0000259" key="1">
    <source>
        <dbReference type="Pfam" id="PF02464"/>
    </source>
</evidence>
<organism evidence="2 3">
    <name type="scientific">Pedobacter insulae</name>
    <dbReference type="NCBI Taxonomy" id="414048"/>
    <lineage>
        <taxon>Bacteria</taxon>
        <taxon>Pseudomonadati</taxon>
        <taxon>Bacteroidota</taxon>
        <taxon>Sphingobacteriia</taxon>
        <taxon>Sphingobacteriales</taxon>
        <taxon>Sphingobacteriaceae</taxon>
        <taxon>Pedobacter</taxon>
    </lineage>
</organism>
<accession>A0A1I2WLG8</accession>
<dbReference type="AlphaFoldDB" id="A0A1I2WLG8"/>
<sequence>MNSENLQLVAELLIKHKLYLSFAESATAGRLAAEFSLVKDAGKFLKGAFVCYDACLKETVLAVPHELIEKYTPESMEVTRAITLGLQKIIQSDIYIG</sequence>